<evidence type="ECO:0000256" key="2">
    <source>
        <dbReference type="SAM" id="MobiDB-lite"/>
    </source>
</evidence>
<evidence type="ECO:0000313" key="3">
    <source>
        <dbReference type="EMBL" id="ULU08239.1"/>
    </source>
</evidence>
<feature type="compositionally biased region" description="Basic residues" evidence="2">
    <location>
        <begin position="161"/>
        <end position="173"/>
    </location>
</feature>
<organism evidence="3 4">
    <name type="scientific">Caenorhabditis briggsae</name>
    <dbReference type="NCBI Taxonomy" id="6238"/>
    <lineage>
        <taxon>Eukaryota</taxon>
        <taxon>Metazoa</taxon>
        <taxon>Ecdysozoa</taxon>
        <taxon>Nematoda</taxon>
        <taxon>Chromadorea</taxon>
        <taxon>Rhabditida</taxon>
        <taxon>Rhabditina</taxon>
        <taxon>Rhabditomorpha</taxon>
        <taxon>Rhabditoidea</taxon>
        <taxon>Rhabditidae</taxon>
        <taxon>Peloderinae</taxon>
        <taxon>Caenorhabditis</taxon>
    </lineage>
</organism>
<protein>
    <submittedName>
        <fullName evidence="3">Uncharacterized protein</fullName>
    </submittedName>
</protein>
<evidence type="ECO:0000256" key="1">
    <source>
        <dbReference type="SAM" id="Coils"/>
    </source>
</evidence>
<dbReference type="Proteomes" id="UP000827892">
    <property type="component" value="Chromosome II"/>
</dbReference>
<reference evidence="3 4" key="1">
    <citation type="submission" date="2022-05" db="EMBL/GenBank/DDBJ databases">
        <title>Chromosome-level reference genomes for two strains of Caenorhabditis briggsae: an improved platform for comparative genomics.</title>
        <authorList>
            <person name="Stevens L."/>
            <person name="Andersen E.C."/>
        </authorList>
    </citation>
    <scope>NUCLEOTIDE SEQUENCE [LARGE SCALE GENOMIC DNA]</scope>
    <source>
        <strain evidence="3">QX1410_ONT</strain>
        <tissue evidence="3">Whole-organism</tissue>
    </source>
</reference>
<name>A0AAE9IW26_CAEBR</name>
<feature type="compositionally biased region" description="Basic and acidic residues" evidence="2">
    <location>
        <begin position="39"/>
        <end position="48"/>
    </location>
</feature>
<sequence length="842" mass="99261">MQQDPRYDLSHHNQFYPDIRREQNQMDNQNHGQQLPNNDKVDQQRDHQNNQIQQQQNRIFPHFQLQENGQQHLNHQNQQRIYEHGQMNQMHQRDEQPQLQLQHNGEQQHLNQHQIHRHGRMNQMHPHQLHPHFVNQQGPQNQPHPHPASQKGRQLNQQHRNLQHHARPNRHHQQSIQIHQTPALLPNQWNHNQQFQQWNKHHMLHPHFQHLNFQQQPPGHGHHQVQRNANRYNPIFNDQARRGRPEGAAMGLQNGFVDHQSAHQMSRQTTPGPMSMLHAPVPQDPIPEVELQHQHGPVEPEKAEEHKALELVAARQREEIMLLTDANMKLRLEVETINTRRNEERMEFQRKIEKKDGEIEELKSVAFETGQKNQRLEIQNKEFEQRLRRFEEGVNQQMSLGFHQSASSGFHQPLPSAFNLPASSGFIQPTFSGFNQPTDSGFHQPTSSGFNNPTSSGSHQPTLWSAAAPAPMTSAGPKIRPMKIKKEPSDESYRDMIVDESEVKVQKIVRQPKRRIPTTVQMRELPKTGSEALHRWEQEFKNKEVLPARFKIQKFLFDPSTVRVDDNKWDPQVVTKATNPRMFFLNQVVHGCGEIGGWDAVKSSKERKDRWDARWTMLRDEQHLQYAAVFTVIQRTTMTPRILRRAPSESTLHKKNMELRQDKLALQEQIRVLEKEAANRIDWLERKYDDLALEYQNQAESLQRKDKELEERDMLIERLLREKGQSKNGHLSPSIPNGAFPTFKDAVKYVKVRFPLPQIEKVDDLDRYLFNVNDEKRVNPQLKIRVNSGYHLYLHAHREEGKAWEDIDKDEKFEWRMRCKQIARIQRAQVEAGLIYHSEVKN</sequence>
<accession>A0AAE9IW26</accession>
<feature type="region of interest" description="Disordered" evidence="2">
    <location>
        <begin position="130"/>
        <end position="177"/>
    </location>
</feature>
<gene>
    <name evidence="3" type="ORF">L3Y34_019402</name>
</gene>
<feature type="coiled-coil region" evidence="1">
    <location>
        <begin position="656"/>
        <end position="722"/>
    </location>
</feature>
<feature type="region of interest" description="Disordered" evidence="2">
    <location>
        <begin position="28"/>
        <end position="53"/>
    </location>
</feature>
<feature type="compositionally biased region" description="Polar residues" evidence="2">
    <location>
        <begin position="28"/>
        <end position="37"/>
    </location>
</feature>
<evidence type="ECO:0000313" key="4">
    <source>
        <dbReference type="Proteomes" id="UP000827892"/>
    </source>
</evidence>
<dbReference type="EMBL" id="CP090892">
    <property type="protein sequence ID" value="ULU08239.1"/>
    <property type="molecule type" value="Genomic_DNA"/>
</dbReference>
<feature type="coiled-coil region" evidence="1">
    <location>
        <begin position="345"/>
        <end position="393"/>
    </location>
</feature>
<feature type="region of interest" description="Disordered" evidence="2">
    <location>
        <begin position="438"/>
        <end position="462"/>
    </location>
</feature>
<keyword evidence="1" id="KW-0175">Coiled coil</keyword>
<dbReference type="AlphaFoldDB" id="A0AAE9IW26"/>
<proteinExistence type="predicted"/>